<accession>A0ABT5XG18</accession>
<evidence type="ECO:0000256" key="1">
    <source>
        <dbReference type="ARBA" id="ARBA00022490"/>
    </source>
</evidence>
<proteinExistence type="inferred from homology"/>
<protein>
    <submittedName>
        <fullName evidence="4">Exodeoxyribonuclease VII small subunit</fullName>
        <ecNumber evidence="4">3.1.11.6</ecNumber>
    </submittedName>
</protein>
<dbReference type="InterPro" id="IPR003761">
    <property type="entry name" value="Exonuc_VII_S"/>
</dbReference>
<dbReference type="EC" id="3.1.11.6" evidence="4"/>
<evidence type="ECO:0000313" key="4">
    <source>
        <dbReference type="EMBL" id="MDF0593670.1"/>
    </source>
</evidence>
<dbReference type="HAMAP" id="MF_00337">
    <property type="entry name" value="Exonuc_7_S"/>
    <property type="match status" value="1"/>
</dbReference>
<gene>
    <name evidence="4" type="primary">xseB</name>
    <name evidence="4" type="ORF">P0O24_08745</name>
</gene>
<dbReference type="NCBIfam" id="NF002140">
    <property type="entry name" value="PRK00977.1-4"/>
    <property type="match status" value="1"/>
</dbReference>
<dbReference type="PANTHER" id="PTHR34137">
    <property type="entry name" value="EXODEOXYRIBONUCLEASE 7 SMALL SUBUNIT"/>
    <property type="match status" value="1"/>
</dbReference>
<dbReference type="Gene3D" id="1.10.287.1040">
    <property type="entry name" value="Exonuclease VII, small subunit"/>
    <property type="match status" value="1"/>
</dbReference>
<dbReference type="EMBL" id="JARFPL010000026">
    <property type="protein sequence ID" value="MDF0593670.1"/>
    <property type="molecule type" value="Genomic_DNA"/>
</dbReference>
<dbReference type="SUPFAM" id="SSF116842">
    <property type="entry name" value="XseB-like"/>
    <property type="match status" value="1"/>
</dbReference>
<keyword evidence="2" id="KW-0540">Nuclease</keyword>
<evidence type="ECO:0000256" key="2">
    <source>
        <dbReference type="ARBA" id="ARBA00022722"/>
    </source>
</evidence>
<dbReference type="PANTHER" id="PTHR34137:SF1">
    <property type="entry name" value="EXODEOXYRIBONUCLEASE 7 SMALL SUBUNIT"/>
    <property type="match status" value="1"/>
</dbReference>
<dbReference type="InterPro" id="IPR037004">
    <property type="entry name" value="Exonuc_VII_ssu_sf"/>
</dbReference>
<dbReference type="Proteomes" id="UP001215956">
    <property type="component" value="Unassembled WGS sequence"/>
</dbReference>
<dbReference type="Pfam" id="PF02609">
    <property type="entry name" value="Exonuc_VII_S"/>
    <property type="match status" value="1"/>
</dbReference>
<keyword evidence="5" id="KW-1185">Reference proteome</keyword>
<dbReference type="GO" id="GO:0008855">
    <property type="term" value="F:exodeoxyribonuclease VII activity"/>
    <property type="evidence" value="ECO:0007669"/>
    <property type="project" value="UniProtKB-EC"/>
</dbReference>
<comment type="caution">
    <text evidence="4">The sequence shown here is derived from an EMBL/GenBank/DDBJ whole genome shotgun (WGS) entry which is preliminary data.</text>
</comment>
<keyword evidence="3 4" id="KW-0378">Hydrolase</keyword>
<dbReference type="NCBIfam" id="TIGR01280">
    <property type="entry name" value="xseB"/>
    <property type="match status" value="1"/>
</dbReference>
<sequence>MTEIKDSSDSMDGACDNLSLEASLAELEGIVRGLEEGDLTLEESLKAFERGVSLVKRCNALLDGAEQRIEILTGALPEDLVR</sequence>
<evidence type="ECO:0000256" key="3">
    <source>
        <dbReference type="ARBA" id="ARBA00022801"/>
    </source>
</evidence>
<evidence type="ECO:0000313" key="5">
    <source>
        <dbReference type="Proteomes" id="UP001215956"/>
    </source>
</evidence>
<reference evidence="4 5" key="1">
    <citation type="submission" date="2023-03" db="EMBL/GenBank/DDBJ databases">
        <title>Whole genome sequencing of Methanotrichaceae archaeon M04Ac.</title>
        <authorList>
            <person name="Khomyakova M.A."/>
            <person name="Merkel A.Y."/>
            <person name="Slobodkin A.I."/>
        </authorList>
    </citation>
    <scope>NUCLEOTIDE SEQUENCE [LARGE SCALE GENOMIC DNA]</scope>
    <source>
        <strain evidence="4 5">M04Ac</strain>
    </source>
</reference>
<organism evidence="4 5">
    <name type="scientific">Candidatus Methanocrinis alkalitolerans</name>
    <dbReference type="NCBI Taxonomy" id="3033395"/>
    <lineage>
        <taxon>Archaea</taxon>
        <taxon>Methanobacteriati</taxon>
        <taxon>Methanobacteriota</taxon>
        <taxon>Stenosarchaea group</taxon>
        <taxon>Methanomicrobia</taxon>
        <taxon>Methanotrichales</taxon>
        <taxon>Methanotrichaceae</taxon>
        <taxon>Methanocrinis</taxon>
    </lineage>
</organism>
<keyword evidence="1" id="KW-0963">Cytoplasm</keyword>
<name>A0ABT5XG18_9EURY</name>